<proteinExistence type="predicted"/>
<dbReference type="AlphaFoldDB" id="A0AAV2RWF1"/>
<feature type="region of interest" description="Disordered" evidence="4">
    <location>
        <begin position="1"/>
        <end position="24"/>
    </location>
</feature>
<comment type="function">
    <text evidence="3">Involved in transvection phenomena (= synapsis-dependent gene expression), where the synaptic pairing of chromosomes carrying genes with which zeste interacts influences the expression of these genes. Zeste binds to DNA and stimulates transcription from a nearby promoter.</text>
</comment>
<feature type="domain" description="Myb/SANT-like DNA-binding" evidence="5">
    <location>
        <begin position="19"/>
        <end position="92"/>
    </location>
</feature>
<comment type="subunit">
    <text evidence="1">Self-associates forming complexes of several hundred monomers.</text>
</comment>
<evidence type="ECO:0000313" key="7">
    <source>
        <dbReference type="Proteomes" id="UP001497623"/>
    </source>
</evidence>
<sequence length="104" mass="11991">MADLNYLFTQTTEERPRKRKSRFSDEETIAMINAVADRKHILLRLGNRNNSNEKTLAWCQVTDEVNMVSFTHREVADVRKKFQDLRSVVKLKASGAGKKHKKSG</sequence>
<feature type="non-terminal residue" evidence="6">
    <location>
        <position position="104"/>
    </location>
</feature>
<name>A0AAV2RWF1_MEGNR</name>
<protein>
    <recommendedName>
        <fullName evidence="2">Regulatory protein zeste</fullName>
    </recommendedName>
</protein>
<dbReference type="PANTHER" id="PTHR23098:SF16">
    <property type="entry name" value="REGULATORY PROTEIN ZESTE"/>
    <property type="match status" value="1"/>
</dbReference>
<dbReference type="Proteomes" id="UP001497623">
    <property type="component" value="Unassembled WGS sequence"/>
</dbReference>
<evidence type="ECO:0000256" key="3">
    <source>
        <dbReference type="ARBA" id="ARBA00025466"/>
    </source>
</evidence>
<dbReference type="EMBL" id="CAXKWB010036586">
    <property type="protein sequence ID" value="CAL4148598.1"/>
    <property type="molecule type" value="Genomic_DNA"/>
</dbReference>
<dbReference type="Pfam" id="PF13873">
    <property type="entry name" value="Myb_DNA-bind_5"/>
    <property type="match status" value="1"/>
</dbReference>
<comment type="caution">
    <text evidence="6">The sequence shown here is derived from an EMBL/GenBank/DDBJ whole genome shotgun (WGS) entry which is preliminary data.</text>
</comment>
<evidence type="ECO:0000313" key="6">
    <source>
        <dbReference type="EMBL" id="CAL4148598.1"/>
    </source>
</evidence>
<evidence type="ECO:0000256" key="2">
    <source>
        <dbReference type="ARBA" id="ARBA00016807"/>
    </source>
</evidence>
<dbReference type="InterPro" id="IPR028002">
    <property type="entry name" value="Myb_DNA-bind_5"/>
</dbReference>
<reference evidence="6 7" key="1">
    <citation type="submission" date="2024-05" db="EMBL/GenBank/DDBJ databases">
        <authorList>
            <person name="Wallberg A."/>
        </authorList>
    </citation>
    <scope>NUCLEOTIDE SEQUENCE [LARGE SCALE GENOMIC DNA]</scope>
</reference>
<keyword evidence="7" id="KW-1185">Reference proteome</keyword>
<dbReference type="PANTHER" id="PTHR23098">
    <property type="entry name" value="AGAP001331-PA-RELATED"/>
    <property type="match status" value="1"/>
</dbReference>
<dbReference type="GO" id="GO:0005634">
    <property type="term" value="C:nucleus"/>
    <property type="evidence" value="ECO:0007669"/>
    <property type="project" value="TreeGrafter"/>
</dbReference>
<gene>
    <name evidence="6" type="ORF">MNOR_LOCUS30260</name>
</gene>
<accession>A0AAV2RWF1</accession>
<evidence type="ECO:0000256" key="4">
    <source>
        <dbReference type="SAM" id="MobiDB-lite"/>
    </source>
</evidence>
<evidence type="ECO:0000259" key="5">
    <source>
        <dbReference type="Pfam" id="PF13873"/>
    </source>
</evidence>
<evidence type="ECO:0000256" key="1">
    <source>
        <dbReference type="ARBA" id="ARBA00011764"/>
    </source>
</evidence>
<organism evidence="6 7">
    <name type="scientific">Meganyctiphanes norvegica</name>
    <name type="common">Northern krill</name>
    <name type="synonym">Thysanopoda norvegica</name>
    <dbReference type="NCBI Taxonomy" id="48144"/>
    <lineage>
        <taxon>Eukaryota</taxon>
        <taxon>Metazoa</taxon>
        <taxon>Ecdysozoa</taxon>
        <taxon>Arthropoda</taxon>
        <taxon>Crustacea</taxon>
        <taxon>Multicrustacea</taxon>
        <taxon>Malacostraca</taxon>
        <taxon>Eumalacostraca</taxon>
        <taxon>Eucarida</taxon>
        <taxon>Euphausiacea</taxon>
        <taxon>Euphausiidae</taxon>
        <taxon>Meganyctiphanes</taxon>
    </lineage>
</organism>